<dbReference type="InterPro" id="IPR015943">
    <property type="entry name" value="WD40/YVTN_repeat-like_dom_sf"/>
</dbReference>
<keyword evidence="10" id="KW-1185">Reference proteome</keyword>
<evidence type="ECO:0000256" key="7">
    <source>
        <dbReference type="PROSITE-ProRule" id="PRU00221"/>
    </source>
</evidence>
<evidence type="ECO:0000256" key="2">
    <source>
        <dbReference type="ARBA" id="ARBA00022574"/>
    </source>
</evidence>
<evidence type="ECO:0000313" key="10">
    <source>
        <dbReference type="Proteomes" id="UP000193922"/>
    </source>
</evidence>
<dbReference type="PRINTS" id="PR00320">
    <property type="entry name" value="GPROTEINBRPT"/>
</dbReference>
<evidence type="ECO:0000256" key="4">
    <source>
        <dbReference type="ARBA" id="ARBA00022737"/>
    </source>
</evidence>
<keyword evidence="3" id="KW-0507">mRNA processing</keyword>
<dbReference type="Gene3D" id="2.130.10.10">
    <property type="entry name" value="YVTN repeat-like/Quinoprotein amine dehydrogenase"/>
    <property type="match status" value="1"/>
</dbReference>
<dbReference type="InterPro" id="IPR019775">
    <property type="entry name" value="WD40_repeat_CS"/>
</dbReference>
<sequence>MDTGVRREEVLRLILCQLSAYGFSSLSQAIATHTGVPMTADSNSRLEELVSLGLRAEKGQAAAEDNARTEEAMETEGDDKSMAGDDDSFTGTALDLEAPRRGLTASDVPDYRLWYQTTHKGIATTAGFSNDGRYIATGSMDASLKLIEVDRLRGPSAEPAGPDEKPVIRAMYNHELGITGLAFHPNGLVLASCSSDRTIKLFDLTVVRGKHAFKTIQDNFAYRSIAFHPSGEYIAAGGDAPEIRLYDVKTSQGYLLGGDAHAKSVTQVRYSNTGSLVASSSSDGTVKLWDGQAGKCVRTIADAHGGRAVTGVSFSKNRKYLLSTGLDSRACLWDVGTGRLACAYEGAALESLSARAVFSFDEAFVMAADERSNSVVTWDAQSGELLKRSAHHHAAVTWIEPAPNAHAFMSCCADHKIRYWSPEPAAN</sequence>
<evidence type="ECO:0000313" key="9">
    <source>
        <dbReference type="EMBL" id="ORX66539.1"/>
    </source>
</evidence>
<dbReference type="InterPro" id="IPR001680">
    <property type="entry name" value="WD40_rpt"/>
</dbReference>
<reference evidence="9 10" key="1">
    <citation type="submission" date="2016-07" db="EMBL/GenBank/DDBJ databases">
        <title>Pervasive Adenine N6-methylation of Active Genes in Fungi.</title>
        <authorList>
            <consortium name="DOE Joint Genome Institute"/>
            <person name="Mondo S.J."/>
            <person name="Dannebaum R.O."/>
            <person name="Kuo R.C."/>
            <person name="Labutti K."/>
            <person name="Haridas S."/>
            <person name="Kuo A."/>
            <person name="Salamov A."/>
            <person name="Ahrendt S.R."/>
            <person name="Lipzen A."/>
            <person name="Sullivan W."/>
            <person name="Andreopoulos W.B."/>
            <person name="Clum A."/>
            <person name="Lindquist E."/>
            <person name="Daum C."/>
            <person name="Ramamoorthy G.K."/>
            <person name="Gryganskyi A."/>
            <person name="Culley D."/>
            <person name="Magnuson J.K."/>
            <person name="James T.Y."/>
            <person name="O'Malley M.A."/>
            <person name="Stajich J.E."/>
            <person name="Spatafora J.W."/>
            <person name="Visel A."/>
            <person name="Grigoriev I.V."/>
        </authorList>
    </citation>
    <scope>NUCLEOTIDE SEQUENCE [LARGE SCALE GENOMIC DNA]</scope>
    <source>
        <strain evidence="9 10">ATCC 12442</strain>
    </source>
</reference>
<dbReference type="InterPro" id="IPR036322">
    <property type="entry name" value="WD40_repeat_dom_sf"/>
</dbReference>
<gene>
    <name evidence="9" type="ORF">DL89DRAFT_64697</name>
</gene>
<dbReference type="GeneID" id="63808581"/>
<name>A0A1Y1VZ52_9FUNG</name>
<dbReference type="PROSITE" id="PS00678">
    <property type="entry name" value="WD_REPEATS_1"/>
    <property type="match status" value="1"/>
</dbReference>
<dbReference type="Pfam" id="PF00400">
    <property type="entry name" value="WD40"/>
    <property type="match status" value="6"/>
</dbReference>
<evidence type="ECO:0000256" key="5">
    <source>
        <dbReference type="ARBA" id="ARBA00023242"/>
    </source>
</evidence>
<evidence type="ECO:0000256" key="3">
    <source>
        <dbReference type="ARBA" id="ARBA00022664"/>
    </source>
</evidence>
<keyword evidence="4" id="KW-0677">Repeat</keyword>
<dbReference type="AlphaFoldDB" id="A0A1Y1VZ52"/>
<dbReference type="GO" id="GO:0003723">
    <property type="term" value="F:RNA binding"/>
    <property type="evidence" value="ECO:0007669"/>
    <property type="project" value="TreeGrafter"/>
</dbReference>
<proteinExistence type="predicted"/>
<feature type="repeat" description="WD" evidence="7">
    <location>
        <begin position="171"/>
        <end position="204"/>
    </location>
</feature>
<dbReference type="RefSeq" id="XP_040740527.1">
    <property type="nucleotide sequence ID" value="XM_040891933.1"/>
</dbReference>
<comment type="caution">
    <text evidence="9">The sequence shown here is derived from an EMBL/GenBank/DDBJ whole genome shotgun (WGS) entry which is preliminary data.</text>
</comment>
<dbReference type="SUPFAM" id="SSF50978">
    <property type="entry name" value="WD40 repeat-like"/>
    <property type="match status" value="1"/>
</dbReference>
<evidence type="ECO:0000256" key="1">
    <source>
        <dbReference type="ARBA" id="ARBA00004123"/>
    </source>
</evidence>
<comment type="subcellular location">
    <subcellularLocation>
        <location evidence="1">Nucleus</location>
    </subcellularLocation>
</comment>
<dbReference type="SMART" id="SM00320">
    <property type="entry name" value="WD40"/>
    <property type="match status" value="6"/>
</dbReference>
<dbReference type="GO" id="GO:0031124">
    <property type="term" value="P:mRNA 3'-end processing"/>
    <property type="evidence" value="ECO:0007669"/>
    <property type="project" value="InterPro"/>
</dbReference>
<keyword evidence="2 7" id="KW-0853">WD repeat</keyword>
<dbReference type="Proteomes" id="UP000193922">
    <property type="component" value="Unassembled WGS sequence"/>
</dbReference>
<dbReference type="GO" id="GO:0005848">
    <property type="term" value="C:mRNA cleavage stimulating factor complex"/>
    <property type="evidence" value="ECO:0007669"/>
    <property type="project" value="InterPro"/>
</dbReference>
<protein>
    <recommendedName>
        <fullName evidence="6">Cleavage stimulation factor 50 kDa subunit</fullName>
    </recommendedName>
</protein>
<dbReference type="InterPro" id="IPR020472">
    <property type="entry name" value="WD40_PAC1"/>
</dbReference>
<dbReference type="OrthoDB" id="538223at2759"/>
<dbReference type="CDD" id="cd00200">
    <property type="entry name" value="WD40"/>
    <property type="match status" value="1"/>
</dbReference>
<evidence type="ECO:0000256" key="8">
    <source>
        <dbReference type="SAM" id="MobiDB-lite"/>
    </source>
</evidence>
<dbReference type="PANTHER" id="PTHR44133:SF2">
    <property type="entry name" value="CLEAVAGE STIMULATION FACTOR SUBUNIT 1"/>
    <property type="match status" value="1"/>
</dbReference>
<accession>A0A1Y1VZ52</accession>
<dbReference type="PROSITE" id="PS50082">
    <property type="entry name" value="WD_REPEATS_2"/>
    <property type="match status" value="3"/>
</dbReference>
<feature type="region of interest" description="Disordered" evidence="8">
    <location>
        <begin position="57"/>
        <end position="92"/>
    </location>
</feature>
<dbReference type="EMBL" id="MCFD01000015">
    <property type="protein sequence ID" value="ORX66539.1"/>
    <property type="molecule type" value="Genomic_DNA"/>
</dbReference>
<dbReference type="PROSITE" id="PS50294">
    <property type="entry name" value="WD_REPEATS_REGION"/>
    <property type="match status" value="2"/>
</dbReference>
<evidence type="ECO:0000256" key="6">
    <source>
        <dbReference type="ARBA" id="ARBA00029851"/>
    </source>
</evidence>
<dbReference type="InterPro" id="IPR044633">
    <property type="entry name" value="CstF1-like"/>
</dbReference>
<dbReference type="PANTHER" id="PTHR44133">
    <property type="entry name" value="CLEAVAGE STIMULATION FACTOR SUBUNIT 1"/>
    <property type="match status" value="1"/>
</dbReference>
<keyword evidence="5" id="KW-0539">Nucleus</keyword>
<feature type="repeat" description="WD" evidence="7">
    <location>
        <begin position="258"/>
        <end position="299"/>
    </location>
</feature>
<dbReference type="STRING" id="61395.A0A1Y1VZ52"/>
<feature type="repeat" description="WD" evidence="7">
    <location>
        <begin position="309"/>
        <end position="343"/>
    </location>
</feature>
<organism evidence="9 10">
    <name type="scientific">Linderina pennispora</name>
    <dbReference type="NCBI Taxonomy" id="61395"/>
    <lineage>
        <taxon>Eukaryota</taxon>
        <taxon>Fungi</taxon>
        <taxon>Fungi incertae sedis</taxon>
        <taxon>Zoopagomycota</taxon>
        <taxon>Kickxellomycotina</taxon>
        <taxon>Kickxellomycetes</taxon>
        <taxon>Kickxellales</taxon>
        <taxon>Kickxellaceae</taxon>
        <taxon>Linderina</taxon>
    </lineage>
</organism>